<dbReference type="InterPro" id="IPR011711">
    <property type="entry name" value="GntR_C"/>
</dbReference>
<keyword evidence="1" id="KW-0805">Transcription regulation</keyword>
<dbReference type="SUPFAM" id="SSF48008">
    <property type="entry name" value="GntR ligand-binding domain-like"/>
    <property type="match status" value="1"/>
</dbReference>
<dbReference type="Gene3D" id="1.10.10.10">
    <property type="entry name" value="Winged helix-like DNA-binding domain superfamily/Winged helix DNA-binding domain"/>
    <property type="match status" value="1"/>
</dbReference>
<dbReference type="Gene3D" id="1.20.120.530">
    <property type="entry name" value="GntR ligand-binding domain-like"/>
    <property type="match status" value="1"/>
</dbReference>
<evidence type="ECO:0000313" key="6">
    <source>
        <dbReference type="Proteomes" id="UP000007962"/>
    </source>
</evidence>
<dbReference type="eggNOG" id="COG1802">
    <property type="taxonomic scope" value="Bacteria"/>
</dbReference>
<dbReference type="InterPro" id="IPR008920">
    <property type="entry name" value="TF_FadR/GntR_C"/>
</dbReference>
<dbReference type="OrthoDB" id="9816161at2"/>
<organism evidence="5 6">
    <name type="scientific">Beutenbergia cavernae (strain ATCC BAA-8 / DSM 12333 / CCUG 43141 / JCM 11478 / NBRC 16432 / NCIMB 13614 / HKI 0122)</name>
    <dbReference type="NCBI Taxonomy" id="471853"/>
    <lineage>
        <taxon>Bacteria</taxon>
        <taxon>Bacillati</taxon>
        <taxon>Actinomycetota</taxon>
        <taxon>Actinomycetes</taxon>
        <taxon>Micrococcales</taxon>
        <taxon>Beutenbergiaceae</taxon>
        <taxon>Beutenbergia</taxon>
    </lineage>
</organism>
<dbReference type="AlphaFoldDB" id="C5BXV3"/>
<dbReference type="HOGENOM" id="CLU_017584_5_1_11"/>
<dbReference type="PROSITE" id="PS50949">
    <property type="entry name" value="HTH_GNTR"/>
    <property type="match status" value="1"/>
</dbReference>
<dbReference type="Pfam" id="PF07729">
    <property type="entry name" value="FCD"/>
    <property type="match status" value="1"/>
</dbReference>
<dbReference type="Proteomes" id="UP000007962">
    <property type="component" value="Chromosome"/>
</dbReference>
<dbReference type="InterPro" id="IPR036390">
    <property type="entry name" value="WH_DNA-bd_sf"/>
</dbReference>
<feature type="domain" description="HTH gntR-type" evidence="4">
    <location>
        <begin position="20"/>
        <end position="87"/>
    </location>
</feature>
<keyword evidence="6" id="KW-1185">Reference proteome</keyword>
<proteinExistence type="predicted"/>
<dbReference type="InterPro" id="IPR000524">
    <property type="entry name" value="Tscrpt_reg_HTH_GntR"/>
</dbReference>
<name>C5BXV3_BEUC1</name>
<keyword evidence="2" id="KW-0238">DNA-binding</keyword>
<evidence type="ECO:0000256" key="3">
    <source>
        <dbReference type="ARBA" id="ARBA00023163"/>
    </source>
</evidence>
<dbReference type="STRING" id="471853.Bcav_0584"/>
<keyword evidence="3" id="KW-0804">Transcription</keyword>
<dbReference type="Pfam" id="PF00392">
    <property type="entry name" value="GntR"/>
    <property type="match status" value="1"/>
</dbReference>
<reference evidence="5 6" key="1">
    <citation type="journal article" date="2009" name="Stand. Genomic Sci.">
        <title>Complete genome sequence of Beutenbergia cavernae type strain (HKI 0122).</title>
        <authorList>
            <person name="Land M."/>
            <person name="Pukall R."/>
            <person name="Abt B."/>
            <person name="Goker M."/>
            <person name="Rohde M."/>
            <person name="Glavina Del Rio T."/>
            <person name="Tice H."/>
            <person name="Copeland A."/>
            <person name="Cheng J.F."/>
            <person name="Lucas S."/>
            <person name="Chen F."/>
            <person name="Nolan M."/>
            <person name="Bruce D."/>
            <person name="Goodwin L."/>
            <person name="Pitluck S."/>
            <person name="Ivanova N."/>
            <person name="Mavromatis K."/>
            <person name="Ovchinnikova G."/>
            <person name="Pati A."/>
            <person name="Chen A."/>
            <person name="Palaniappan K."/>
            <person name="Hauser L."/>
            <person name="Chang Y.J."/>
            <person name="Jefferies C.C."/>
            <person name="Saunders E."/>
            <person name="Brettin T."/>
            <person name="Detter J.C."/>
            <person name="Han C."/>
            <person name="Chain P."/>
            <person name="Bristow J."/>
            <person name="Eisen J.A."/>
            <person name="Markowitz V."/>
            <person name="Hugenholtz P."/>
            <person name="Kyrpides N.C."/>
            <person name="Klenk H.P."/>
            <person name="Lapidus A."/>
        </authorList>
    </citation>
    <scope>NUCLEOTIDE SEQUENCE [LARGE SCALE GENOMIC DNA]</scope>
    <source>
        <strain evidence="6">ATCC BAA-8 / DSM 12333 / NBRC 16432</strain>
    </source>
</reference>
<dbReference type="PANTHER" id="PTHR43537:SF5">
    <property type="entry name" value="UXU OPERON TRANSCRIPTIONAL REGULATOR"/>
    <property type="match status" value="1"/>
</dbReference>
<dbReference type="RefSeq" id="WP_012725627.1">
    <property type="nucleotide sequence ID" value="NC_012669.1"/>
</dbReference>
<dbReference type="EMBL" id="CP001618">
    <property type="protein sequence ID" value="ACQ78847.1"/>
    <property type="molecule type" value="Genomic_DNA"/>
</dbReference>
<accession>C5BXV3</accession>
<dbReference type="GO" id="GO:0003677">
    <property type="term" value="F:DNA binding"/>
    <property type="evidence" value="ECO:0007669"/>
    <property type="project" value="UniProtKB-KW"/>
</dbReference>
<gene>
    <name evidence="5" type="ordered locus">Bcav_0584</name>
</gene>
<evidence type="ECO:0000259" key="4">
    <source>
        <dbReference type="PROSITE" id="PS50949"/>
    </source>
</evidence>
<sequence>MSTVPSPAPSTAPRVVTARAALRDRIVSSLRQQIIDGDLRAGTRLHERDLSERFGVSRVPVREAIITLSGEGLVDVQPGVGAFVTPLTRQNVREVFEIRAALEPMAARLAALRCTADHLATLQALVAGARDAARVHDAAAGARANADFHEMLFRATGNDLLQTMVPALDVMTRRLFPKNIVHHEAMMWQDHEAITRAIELGDAERAAELAAAHLENTRRHTFEMFERDAEL</sequence>
<dbReference type="InterPro" id="IPR036388">
    <property type="entry name" value="WH-like_DNA-bd_sf"/>
</dbReference>
<dbReference type="PRINTS" id="PR00035">
    <property type="entry name" value="HTHGNTR"/>
</dbReference>
<dbReference type="KEGG" id="bcv:Bcav_0584"/>
<dbReference type="SMART" id="SM00895">
    <property type="entry name" value="FCD"/>
    <property type="match status" value="1"/>
</dbReference>
<dbReference type="GO" id="GO:0003700">
    <property type="term" value="F:DNA-binding transcription factor activity"/>
    <property type="evidence" value="ECO:0007669"/>
    <property type="project" value="InterPro"/>
</dbReference>
<dbReference type="PANTHER" id="PTHR43537">
    <property type="entry name" value="TRANSCRIPTIONAL REGULATOR, GNTR FAMILY"/>
    <property type="match status" value="1"/>
</dbReference>
<protein>
    <submittedName>
        <fullName evidence="5">Transcriptional regulator, GntR family</fullName>
    </submittedName>
</protein>
<evidence type="ECO:0000256" key="2">
    <source>
        <dbReference type="ARBA" id="ARBA00023125"/>
    </source>
</evidence>
<dbReference type="SMART" id="SM00345">
    <property type="entry name" value="HTH_GNTR"/>
    <property type="match status" value="1"/>
</dbReference>
<dbReference type="SUPFAM" id="SSF46785">
    <property type="entry name" value="Winged helix' DNA-binding domain"/>
    <property type="match status" value="1"/>
</dbReference>
<evidence type="ECO:0000256" key="1">
    <source>
        <dbReference type="ARBA" id="ARBA00023015"/>
    </source>
</evidence>
<evidence type="ECO:0000313" key="5">
    <source>
        <dbReference type="EMBL" id="ACQ78847.1"/>
    </source>
</evidence>
<dbReference type="CDD" id="cd07377">
    <property type="entry name" value="WHTH_GntR"/>
    <property type="match status" value="1"/>
</dbReference>